<comment type="caution">
    <text evidence="1">The sequence shown here is derived from an EMBL/GenBank/DDBJ whole genome shotgun (WGS) entry which is preliminary data.</text>
</comment>
<gene>
    <name evidence="1" type="ORF">PLUA15_180181</name>
</gene>
<dbReference type="Gene3D" id="2.120.10.70">
    <property type="entry name" value="Fucose-specific lectin"/>
    <property type="match status" value="1"/>
</dbReference>
<organism evidence="1 2">
    <name type="scientific">Pseudomonas lundensis</name>
    <dbReference type="NCBI Taxonomy" id="86185"/>
    <lineage>
        <taxon>Bacteria</taxon>
        <taxon>Pseudomonadati</taxon>
        <taxon>Pseudomonadota</taxon>
        <taxon>Gammaproteobacteria</taxon>
        <taxon>Pseudomonadales</taxon>
        <taxon>Pseudomonadaceae</taxon>
        <taxon>Pseudomonas</taxon>
    </lineage>
</organism>
<dbReference type="AlphaFoldDB" id="A0AAX2H3R2"/>
<dbReference type="Proteomes" id="UP000219564">
    <property type="component" value="Unassembled WGS sequence"/>
</dbReference>
<sequence>MNTHTGDNMLNLHAGNQTQDTFPCQSWQLILPVEGTGINSGVSAVEYQGKLYAFYNKGRGPQDGMIGYAILSKNSSDRLVLEGIHELPNDSDNQYRPSGGFRPAVTVYQNRLFCFYRDASGGISFNAGSGTFWESTQSVPQVLTSDAPSVAALGDQLFVVLRGTEGGDFYHKVLDTSGWQPNQRDPHIKFNASPSLSIAGGLPTVALKGLDERLYLFKFQDNGWLPVLTSSQHDMYGPPAFIQWDRFMVDASLKRSNNHYTTELIRSPLEVNDYYQTAGVYTSPPCLAKYHNELYLIGRRPCNDLGISIFNPECIK</sequence>
<reference evidence="1 2" key="1">
    <citation type="submission" date="2017-08" db="EMBL/GenBank/DDBJ databases">
        <authorList>
            <person name="Chaillou S."/>
        </authorList>
    </citation>
    <scope>NUCLEOTIDE SEQUENCE [LARGE SCALE GENOMIC DNA]</scope>
    <source>
        <strain evidence="1 2">MFPA15A1205</strain>
    </source>
</reference>
<name>A0AAX2H3R2_9PSED</name>
<evidence type="ECO:0000313" key="2">
    <source>
        <dbReference type="Proteomes" id="UP000219564"/>
    </source>
</evidence>
<dbReference type="RefSeq" id="WP_143520676.1">
    <property type="nucleotide sequence ID" value="NZ_OBKZ01000010.1"/>
</dbReference>
<protein>
    <submittedName>
        <fullName evidence="1">Uncharacterized protein</fullName>
    </submittedName>
</protein>
<dbReference type="EMBL" id="OBKZ01000010">
    <property type="protein sequence ID" value="SOB50730.1"/>
    <property type="molecule type" value="Genomic_DNA"/>
</dbReference>
<evidence type="ECO:0000313" key="1">
    <source>
        <dbReference type="EMBL" id="SOB50730.1"/>
    </source>
</evidence>
<dbReference type="SUPFAM" id="SSF89372">
    <property type="entry name" value="Fucose-specific lectin"/>
    <property type="match status" value="1"/>
</dbReference>
<proteinExistence type="predicted"/>
<accession>A0AAX2H3R2</accession>